<comment type="caution">
    <text evidence="9">The sequence shown here is derived from an EMBL/GenBank/DDBJ whole genome shotgun (WGS) entry which is preliminary data.</text>
</comment>
<evidence type="ECO:0000256" key="2">
    <source>
        <dbReference type="ARBA" id="ARBA00010231"/>
    </source>
</evidence>
<dbReference type="GO" id="GO:0016740">
    <property type="term" value="F:transferase activity"/>
    <property type="evidence" value="ECO:0007669"/>
    <property type="project" value="UniProtKB-KW"/>
</dbReference>
<dbReference type="InterPro" id="IPR029044">
    <property type="entry name" value="Nucleotide-diphossugar_trans"/>
</dbReference>
<dbReference type="GO" id="GO:0016868">
    <property type="term" value="F:intramolecular phosphotransferase activity"/>
    <property type="evidence" value="ECO:0007669"/>
    <property type="project" value="InterPro"/>
</dbReference>
<dbReference type="Gene3D" id="3.40.120.10">
    <property type="entry name" value="Alpha-D-Glucose-1,6-Bisphosphate, subunit A, domain 3"/>
    <property type="match status" value="3"/>
</dbReference>
<dbReference type="InterPro" id="IPR056764">
    <property type="entry name" value="LbH_EIF2B3/5"/>
</dbReference>
<comment type="similarity">
    <text evidence="2">Belongs to the phosphohexose mutase family.</text>
</comment>
<dbReference type="Pfam" id="PF25084">
    <property type="entry name" value="LbH_EIF2B"/>
    <property type="match status" value="1"/>
</dbReference>
<evidence type="ECO:0000259" key="8">
    <source>
        <dbReference type="Pfam" id="PF25084"/>
    </source>
</evidence>
<dbReference type="SUPFAM" id="SSF53448">
    <property type="entry name" value="Nucleotide-diphospho-sugar transferases"/>
    <property type="match status" value="1"/>
</dbReference>
<dbReference type="EMBL" id="VNHM01000005">
    <property type="protein sequence ID" value="TYO96253.1"/>
    <property type="molecule type" value="Genomic_DNA"/>
</dbReference>
<keyword evidence="5" id="KW-0648">Protein biosynthesis</keyword>
<evidence type="ECO:0000256" key="4">
    <source>
        <dbReference type="ARBA" id="ARBA00022540"/>
    </source>
</evidence>
<dbReference type="InterPro" id="IPR005844">
    <property type="entry name" value="A-D-PHexomutase_a/b/a-I"/>
</dbReference>
<dbReference type="SUPFAM" id="SSF51161">
    <property type="entry name" value="Trimeric LpxA-like enzymes"/>
    <property type="match status" value="1"/>
</dbReference>
<dbReference type="InterPro" id="IPR036900">
    <property type="entry name" value="A-D-PHexomutase_C_sf"/>
</dbReference>
<organism evidence="9 10">
    <name type="scientific">Desulfallas thermosapovorans DSM 6562</name>
    <dbReference type="NCBI Taxonomy" id="1121431"/>
    <lineage>
        <taxon>Bacteria</taxon>
        <taxon>Bacillati</taxon>
        <taxon>Bacillota</taxon>
        <taxon>Clostridia</taxon>
        <taxon>Eubacteriales</taxon>
        <taxon>Desulfallaceae</taxon>
        <taxon>Desulfallas</taxon>
    </lineage>
</organism>
<evidence type="ECO:0000259" key="7">
    <source>
        <dbReference type="Pfam" id="PF02878"/>
    </source>
</evidence>
<evidence type="ECO:0000256" key="1">
    <source>
        <dbReference type="ARBA" id="ARBA00004514"/>
    </source>
</evidence>
<dbReference type="CDD" id="cd04181">
    <property type="entry name" value="NTP_transferase"/>
    <property type="match status" value="1"/>
</dbReference>
<dbReference type="Gene3D" id="2.160.10.10">
    <property type="entry name" value="Hexapeptide repeat proteins"/>
    <property type="match status" value="1"/>
</dbReference>
<sequence length="835" mass="91401">MKAIIMAGGEGSRLRPLTCGIPKPMVPVMNRPIMTSIINLLRKHNFTDIGVTLQYIPEAISNYFGNGSDYNINLQYFIEETPLGTAGSVKNAEQFLDETFLVISGDALTDFNLSDAINYHKSKGAMATLVLTKVPCPLEYGVVITGEHGHIKQFLEKPSWGEVFSDTVNTGIYILEPEVLDYVPAGQKFDFSKDLFPLLLKQGRPLFGVVLDGYWCDIGDLRQYIQSHYDYLSGAVGLKLPGKEIRPGVFAGRDVHIADSAIINGPVLLGDGVIIGKGVKIDQFTVIGPGCTIQDGASIKRSVLWNNVFVAPGVNLRGAVLASRVQVQSGSSVYEGAVIGNDTIIKERCVVNPDIKLWPHKMVETGSVVRESMVWGSRAPRRIFGLEGVSGIANVEMTPELASRIAAAFADALGARPRICLSSDVYTPSRLIRDALNCGLRSAGAQVFQLSEGVTPMHRFAVRRLECDGGLHVRISPRQPGAINIVFTNKNGGNISRSVERKVENLLAREDFKRAGFAQITESRPVPEIMENYMQFLLHNVDKNAIRSMGLSMAAIYDPDCSGKYLKPLCRELDISLERVNIDGPVRWPLPWSEYKEMTGRVAAAVTERGLSMGVIMDSGADHLALIDNRGRTVQDNLLVSLTALLVLRSQGETVVVPVTAPRAVDLLAEKFGARVIRTKTAVQDFYEKLVYQDGLAGNRPASQISQALLHFDALATLIKIAEYLSVKKTDLASLVDEIPVFFMENKKAAVPWATKGTVIRSLIEEMGSSDNMELLDGVKVYHPEGWALVLPDPEEPVCRVFSEGSTMEIAESLADFYIDKINEIVGPVHKTGQA</sequence>
<name>A0A5S4ZTR5_9FIRM</name>
<dbReference type="Pfam" id="PF00483">
    <property type="entry name" value="NTP_transferase"/>
    <property type="match status" value="1"/>
</dbReference>
<feature type="domain" description="EIF2B subunit epsilon/gamma LbH" evidence="8">
    <location>
        <begin position="248"/>
        <end position="350"/>
    </location>
</feature>
<evidence type="ECO:0000313" key="9">
    <source>
        <dbReference type="EMBL" id="TYO96253.1"/>
    </source>
</evidence>
<dbReference type="AlphaFoldDB" id="A0A5S4ZTR5"/>
<keyword evidence="10" id="KW-1185">Reference proteome</keyword>
<feature type="domain" description="Alpha-D-phosphohexomutase alpha/beta/alpha" evidence="7">
    <location>
        <begin position="381"/>
        <end position="513"/>
    </location>
</feature>
<dbReference type="InterPro" id="IPR050486">
    <property type="entry name" value="Mannose-1P_guanyltransferase"/>
</dbReference>
<reference evidence="9 10" key="1">
    <citation type="submission" date="2019-07" db="EMBL/GenBank/DDBJ databases">
        <title>Genomic Encyclopedia of Type Strains, Phase I: the one thousand microbial genomes (KMG-I) project.</title>
        <authorList>
            <person name="Kyrpides N."/>
        </authorList>
    </citation>
    <scope>NUCLEOTIDE SEQUENCE [LARGE SCALE GENOMIC DNA]</scope>
    <source>
        <strain evidence="9 10">DSM 6562</strain>
    </source>
</reference>
<keyword evidence="4" id="KW-0396">Initiation factor</keyword>
<keyword evidence="3" id="KW-0963">Cytoplasm</keyword>
<dbReference type="RefSeq" id="WP_166511231.1">
    <property type="nucleotide sequence ID" value="NZ_VNHM01000005.1"/>
</dbReference>
<evidence type="ECO:0000313" key="10">
    <source>
        <dbReference type="Proteomes" id="UP000323166"/>
    </source>
</evidence>
<dbReference type="Gene3D" id="3.30.310.50">
    <property type="entry name" value="Alpha-D-phosphohexomutase, C-terminal domain"/>
    <property type="match status" value="1"/>
</dbReference>
<evidence type="ECO:0000259" key="6">
    <source>
        <dbReference type="Pfam" id="PF00483"/>
    </source>
</evidence>
<accession>A0A5S4ZTR5</accession>
<dbReference type="Proteomes" id="UP000323166">
    <property type="component" value="Unassembled WGS sequence"/>
</dbReference>
<keyword evidence="9" id="KW-0808">Transferase</keyword>
<dbReference type="InterPro" id="IPR005835">
    <property type="entry name" value="NTP_transferase_dom"/>
</dbReference>
<proteinExistence type="inferred from homology"/>
<dbReference type="InterPro" id="IPR011004">
    <property type="entry name" value="Trimer_LpxA-like_sf"/>
</dbReference>
<dbReference type="PANTHER" id="PTHR22572">
    <property type="entry name" value="SUGAR-1-PHOSPHATE GUANYL TRANSFERASE"/>
    <property type="match status" value="1"/>
</dbReference>
<dbReference type="InterPro" id="IPR016055">
    <property type="entry name" value="A-D-PHexomutase_a/b/a-I/II/III"/>
</dbReference>
<dbReference type="GO" id="GO:0005975">
    <property type="term" value="P:carbohydrate metabolic process"/>
    <property type="evidence" value="ECO:0007669"/>
    <property type="project" value="InterPro"/>
</dbReference>
<protein>
    <submittedName>
        <fullName evidence="9">Nucleotidyltransferase</fullName>
    </submittedName>
</protein>
<comment type="subcellular location">
    <subcellularLocation>
        <location evidence="1">Cytoplasm</location>
        <location evidence="1">Cytosol</location>
    </subcellularLocation>
</comment>
<gene>
    <name evidence="9" type="ORF">LX24_01210</name>
</gene>
<dbReference type="Gene3D" id="3.90.550.10">
    <property type="entry name" value="Spore Coat Polysaccharide Biosynthesis Protein SpsA, Chain A"/>
    <property type="match status" value="1"/>
</dbReference>
<dbReference type="Pfam" id="PF02878">
    <property type="entry name" value="PGM_PMM_I"/>
    <property type="match status" value="1"/>
</dbReference>
<evidence type="ECO:0000256" key="3">
    <source>
        <dbReference type="ARBA" id="ARBA00022490"/>
    </source>
</evidence>
<feature type="domain" description="Nucleotidyl transferase" evidence="6">
    <location>
        <begin position="2"/>
        <end position="232"/>
    </location>
</feature>
<dbReference type="SUPFAM" id="SSF53738">
    <property type="entry name" value="Phosphoglucomutase, first 3 domains"/>
    <property type="match status" value="2"/>
</dbReference>
<dbReference type="SUPFAM" id="SSF55957">
    <property type="entry name" value="Phosphoglucomutase, C-terminal domain"/>
    <property type="match status" value="1"/>
</dbReference>
<evidence type="ECO:0000256" key="5">
    <source>
        <dbReference type="ARBA" id="ARBA00022917"/>
    </source>
</evidence>